<feature type="transmembrane region" description="Helical" evidence="1">
    <location>
        <begin position="32"/>
        <end position="54"/>
    </location>
</feature>
<sequence>MALNEKAYHNQKCGFTIAHMTEDERGAAAVEYAILAGLIVLAIVAAATAIGATISDNFQFLADTIASVVSN</sequence>
<proteinExistence type="predicted"/>
<dbReference type="Pfam" id="PF04964">
    <property type="entry name" value="Flp_Fap"/>
    <property type="match status" value="1"/>
</dbReference>
<gene>
    <name evidence="2" type="ORF">SAMN04488518_10118</name>
</gene>
<organism evidence="2 3">
    <name type="scientific">Pseudovibrio ascidiaceicola</name>
    <dbReference type="NCBI Taxonomy" id="285279"/>
    <lineage>
        <taxon>Bacteria</taxon>
        <taxon>Pseudomonadati</taxon>
        <taxon>Pseudomonadota</taxon>
        <taxon>Alphaproteobacteria</taxon>
        <taxon>Hyphomicrobiales</taxon>
        <taxon>Stappiaceae</taxon>
        <taxon>Pseudovibrio</taxon>
    </lineage>
</organism>
<protein>
    <submittedName>
        <fullName evidence="2">Pilus assembly protein Flp/PilA</fullName>
    </submittedName>
</protein>
<evidence type="ECO:0000313" key="3">
    <source>
        <dbReference type="Proteomes" id="UP000199598"/>
    </source>
</evidence>
<keyword evidence="1" id="KW-1133">Transmembrane helix</keyword>
<reference evidence="2 3" key="1">
    <citation type="submission" date="2016-10" db="EMBL/GenBank/DDBJ databases">
        <authorList>
            <person name="Varghese N."/>
            <person name="Submissions S."/>
        </authorList>
    </citation>
    <scope>NUCLEOTIDE SEQUENCE [LARGE SCALE GENOMIC DNA]</scope>
    <source>
        <strain evidence="2 3">DSM 16392</strain>
    </source>
</reference>
<accession>A0A1I3UU49</accession>
<dbReference type="RefSeq" id="WP_244527126.1">
    <property type="nucleotide sequence ID" value="NZ_FOSK01000001.1"/>
</dbReference>
<dbReference type="Proteomes" id="UP000199598">
    <property type="component" value="Unassembled WGS sequence"/>
</dbReference>
<keyword evidence="3" id="KW-1185">Reference proteome</keyword>
<comment type="caution">
    <text evidence="2">The sequence shown here is derived from an EMBL/GenBank/DDBJ whole genome shotgun (WGS) entry which is preliminary data.</text>
</comment>
<dbReference type="InterPro" id="IPR007047">
    <property type="entry name" value="Flp_Fap"/>
</dbReference>
<keyword evidence="1" id="KW-0472">Membrane</keyword>
<evidence type="ECO:0000256" key="1">
    <source>
        <dbReference type="SAM" id="Phobius"/>
    </source>
</evidence>
<evidence type="ECO:0000313" key="2">
    <source>
        <dbReference type="EMBL" id="SFJ86159.1"/>
    </source>
</evidence>
<name>A0A1I3UU49_9HYPH</name>
<dbReference type="EMBL" id="FOSK01000001">
    <property type="protein sequence ID" value="SFJ86159.1"/>
    <property type="molecule type" value="Genomic_DNA"/>
</dbReference>
<keyword evidence="1" id="KW-0812">Transmembrane</keyword>